<evidence type="ECO:0000256" key="13">
    <source>
        <dbReference type="ARBA" id="ARBA00022946"/>
    </source>
</evidence>
<keyword evidence="13" id="KW-0809">Transit peptide</keyword>
<comment type="cofactor">
    <cofactor evidence="15 17">
        <name>Mg(2+)</name>
        <dbReference type="ChEBI" id="CHEBI:18420"/>
    </cofactor>
    <text evidence="15 17">Binds 1 Mg(2+) ion per subunit.</text>
</comment>
<comment type="pathway">
    <text evidence="2 15">Sulfur metabolism; glutathione biosynthesis; glutathione from L-cysteine and L-glutamate: step 2/2.</text>
</comment>
<reference evidence="21" key="2">
    <citation type="submission" date="2025-08" db="UniProtKB">
        <authorList>
            <consortium name="RefSeq"/>
        </authorList>
    </citation>
    <scope>IDENTIFICATION</scope>
    <source>
        <tissue evidence="21">Etiolated seedlings</tissue>
    </source>
</reference>
<dbReference type="STRING" id="3827.A0A1S2XUH0"/>
<feature type="binding site" evidence="17">
    <location>
        <position position="426"/>
    </location>
    <ligand>
        <name>Mg(2+)</name>
        <dbReference type="ChEBI" id="CHEBI:18420"/>
    </ligand>
</feature>
<evidence type="ECO:0000256" key="9">
    <source>
        <dbReference type="ARBA" id="ARBA00022723"/>
    </source>
</evidence>
<dbReference type="InterPro" id="IPR004887">
    <property type="entry name" value="GSH_synth_subst-bd"/>
</dbReference>
<feature type="binding site" evidence="16">
    <location>
        <position position="484"/>
    </location>
    <ligand>
        <name>ATP</name>
        <dbReference type="ChEBI" id="CHEBI:30616"/>
    </ligand>
</feature>
<evidence type="ECO:0000313" key="20">
    <source>
        <dbReference type="Proteomes" id="UP000087171"/>
    </source>
</evidence>
<dbReference type="GO" id="GO:0000287">
    <property type="term" value="F:magnesium ion binding"/>
    <property type="evidence" value="ECO:0007669"/>
    <property type="project" value="UniProtKB-UniRule"/>
</dbReference>
<keyword evidence="10 15" id="KW-0547">Nucleotide-binding</keyword>
<feature type="binding site" evidence="16">
    <location>
        <position position="203"/>
    </location>
    <ligand>
        <name>ATP</name>
        <dbReference type="ChEBI" id="CHEBI:30616"/>
    </ligand>
</feature>
<evidence type="ECO:0000256" key="3">
    <source>
        <dbReference type="ARBA" id="ARBA00010385"/>
    </source>
</evidence>
<dbReference type="RefSeq" id="XP_004494642.1">
    <property type="nucleotide sequence ID" value="XM_004494585.3"/>
</dbReference>
<dbReference type="InterPro" id="IPR016185">
    <property type="entry name" value="PreATP-grasp_dom_sf"/>
</dbReference>
<keyword evidence="9 15" id="KW-0479">Metal-binding</keyword>
<evidence type="ECO:0000256" key="17">
    <source>
        <dbReference type="PIRSR" id="PIRSR001558-2"/>
    </source>
</evidence>
<dbReference type="Gene3D" id="3.30.1490.50">
    <property type="match status" value="1"/>
</dbReference>
<dbReference type="InterPro" id="IPR005615">
    <property type="entry name" value="Glutathione_synthase"/>
</dbReference>
<feature type="binding site" evidence="16">
    <location>
        <position position="433"/>
    </location>
    <ligand>
        <name>ATP</name>
        <dbReference type="ChEBI" id="CHEBI:30616"/>
    </ligand>
</feature>
<dbReference type="GO" id="GO:0009507">
    <property type="term" value="C:chloroplast"/>
    <property type="evidence" value="ECO:0007669"/>
    <property type="project" value="UniProtKB-SubCell"/>
</dbReference>
<dbReference type="OrthoDB" id="2020073at2759"/>
<feature type="binding site" evidence="16">
    <location>
        <position position="187"/>
    </location>
    <ligand>
        <name>substrate</name>
    </ligand>
</feature>
<dbReference type="UniPathway" id="UPA00142">
    <property type="reaction ID" value="UER00210"/>
</dbReference>
<accession>A0A1S2XUH0</accession>
<keyword evidence="11 15" id="KW-0067">ATP-binding</keyword>
<evidence type="ECO:0000256" key="12">
    <source>
        <dbReference type="ARBA" id="ARBA00022842"/>
    </source>
</evidence>
<comment type="subunit">
    <text evidence="4">Homodimer.</text>
</comment>
<feature type="binding site" evidence="16">
    <location>
        <begin position="458"/>
        <end position="461"/>
    </location>
    <ligand>
        <name>ATP</name>
        <dbReference type="ChEBI" id="CHEBI:30616"/>
    </ligand>
</feature>
<evidence type="ECO:0000256" key="15">
    <source>
        <dbReference type="PIRNR" id="PIRNR001558"/>
    </source>
</evidence>
<evidence type="ECO:0000256" key="4">
    <source>
        <dbReference type="ARBA" id="ARBA00011738"/>
    </source>
</evidence>
<dbReference type="Pfam" id="PF03917">
    <property type="entry name" value="GSH_synth_ATP"/>
    <property type="match status" value="1"/>
</dbReference>
<comment type="similarity">
    <text evidence="3 15">Belongs to the eukaryotic GSH synthase family.</text>
</comment>
<dbReference type="eggNOG" id="KOG0021">
    <property type="taxonomic scope" value="Eukaryota"/>
</dbReference>
<keyword evidence="7" id="KW-0934">Plastid</keyword>
<gene>
    <name evidence="21" type="primary">LOC101511750</name>
</gene>
<dbReference type="GeneID" id="101511750"/>
<feature type="binding site" evidence="16">
    <location>
        <position position="511"/>
    </location>
    <ligand>
        <name>ATP</name>
        <dbReference type="ChEBI" id="CHEBI:30616"/>
    </ligand>
</feature>
<sequence>MATSHLCFNRGIQTTPLSTFIHHHNTHNHTLFLFSYRRQSYPFFSTPLQMSSNHHHHHHHLTSTPVFTNADHQRFLDHVAYDALVWASLHGLLMGDQSSQKSGTIPGVGLVHAPFALFPTSFPETKWNQACELAPIFNELVDRVSLDYQFLQESLSRTKKVDQFTSRLLDIHSKINKKEEIRLGLHRSDYMLDEQTKSLLQIELNTISSSFAGFSSLVTQLHRYILSCHEKLLGLDSEKVPTNNAVNQYAEALAKAWSEYNNPRAVIMIVVQAEERNMYDQHFLSAVLRDKYGITFVRKTLAEVDQEGEILPDGTLSVGGQEVAVIYFRAGYTPLDYPSESEWRARLLMEQSSAVKCPSISYHLVGSKKIQQELAKPGVLERFLENKDDIAKLRESFAGLWSLDDSDIVQKAIERPELFVMKPQREGGGNNIYGDAVRESLINLQKTGSQENAAYILMQRIFPTISEAVLMRNGHWHRDRAISELGIFGTYLRNKDRVIMNKQSGYLMRTKISSSDEGGVAAGYAVIDSVYLT</sequence>
<evidence type="ECO:0000256" key="16">
    <source>
        <dbReference type="PIRSR" id="PIRSR001558-1"/>
    </source>
</evidence>
<dbReference type="EC" id="6.3.2.3" evidence="15"/>
<protein>
    <recommendedName>
        <fullName evidence="15">Glutathione synthetase</fullName>
        <shortName evidence="15">GSH-S</shortName>
        <ecNumber evidence="15">6.3.2.3</ecNumber>
    </recommendedName>
</protein>
<feature type="binding site" evidence="18">
    <location>
        <begin position="207"/>
        <end position="210"/>
    </location>
    <ligand>
        <name>substrate</name>
    </ligand>
</feature>
<dbReference type="FunFam" id="3.40.50.1760:FF:000002">
    <property type="entry name" value="Glutathione synthetase"/>
    <property type="match status" value="1"/>
</dbReference>
<feature type="domain" description="Glutathione synthase substrate-binding" evidence="19">
    <location>
        <begin position="265"/>
        <end position="365"/>
    </location>
</feature>
<dbReference type="AlphaFoldDB" id="A0A1S2XUH0"/>
<dbReference type="Gene3D" id="1.10.1080.10">
    <property type="entry name" value="Glutathione Synthetase, Chain A, domain 3"/>
    <property type="match status" value="1"/>
</dbReference>
<evidence type="ECO:0000256" key="11">
    <source>
        <dbReference type="ARBA" id="ARBA00022840"/>
    </source>
</evidence>
<dbReference type="PIRSF" id="PIRSF001558">
    <property type="entry name" value="GSHase"/>
    <property type="match status" value="1"/>
</dbReference>
<name>A0A1S2XUH0_CICAR</name>
<evidence type="ECO:0000313" key="21">
    <source>
        <dbReference type="RefSeq" id="XP_004494642.1"/>
    </source>
</evidence>
<feature type="binding site" evidence="17">
    <location>
        <position position="203"/>
    </location>
    <ligand>
        <name>Mg(2+)</name>
        <dbReference type="ChEBI" id="CHEBI:18420"/>
    </ligand>
</feature>
<proteinExistence type="inferred from homology"/>
<keyword evidence="8 15" id="KW-0317">Glutathione biosynthesis</keyword>
<dbReference type="KEGG" id="cam:101511750"/>
<dbReference type="InterPro" id="IPR014042">
    <property type="entry name" value="Glutathione_synthase_a-hlx"/>
</dbReference>
<feature type="binding site" evidence="17">
    <location>
        <position position="205"/>
    </location>
    <ligand>
        <name>Mg(2+)</name>
        <dbReference type="ChEBI" id="CHEBI:18420"/>
    </ligand>
</feature>
<keyword evidence="20" id="KW-1185">Reference proteome</keyword>
<evidence type="ECO:0000256" key="1">
    <source>
        <dbReference type="ARBA" id="ARBA00004229"/>
    </source>
</evidence>
<dbReference type="SUPFAM" id="SSF56059">
    <property type="entry name" value="Glutathione synthetase ATP-binding domain-like"/>
    <property type="match status" value="1"/>
</dbReference>
<dbReference type="Proteomes" id="UP000087171">
    <property type="component" value="Chromosome Ca3"/>
</dbReference>
<dbReference type="Gene3D" id="3.30.1490.80">
    <property type="match status" value="1"/>
</dbReference>
<evidence type="ECO:0000256" key="5">
    <source>
        <dbReference type="ARBA" id="ARBA00022528"/>
    </source>
</evidence>
<organism evidence="20 21">
    <name type="scientific">Cicer arietinum</name>
    <name type="common">Chickpea</name>
    <name type="synonym">Garbanzo</name>
    <dbReference type="NCBI Taxonomy" id="3827"/>
    <lineage>
        <taxon>Eukaryota</taxon>
        <taxon>Viridiplantae</taxon>
        <taxon>Streptophyta</taxon>
        <taxon>Embryophyta</taxon>
        <taxon>Tracheophyta</taxon>
        <taxon>Spermatophyta</taxon>
        <taxon>Magnoliopsida</taxon>
        <taxon>eudicotyledons</taxon>
        <taxon>Gunneridae</taxon>
        <taxon>Pentapetalae</taxon>
        <taxon>rosids</taxon>
        <taxon>fabids</taxon>
        <taxon>Fabales</taxon>
        <taxon>Fabaceae</taxon>
        <taxon>Papilionoideae</taxon>
        <taxon>50 kb inversion clade</taxon>
        <taxon>NPAAA clade</taxon>
        <taxon>Hologalegina</taxon>
        <taxon>IRL clade</taxon>
        <taxon>Cicereae</taxon>
        <taxon>Cicer</taxon>
    </lineage>
</organism>
<evidence type="ECO:0000256" key="2">
    <source>
        <dbReference type="ARBA" id="ARBA00004965"/>
    </source>
</evidence>
<dbReference type="FunFam" id="3.30.1490.80:FF:000010">
    <property type="entry name" value="Glutathione synthetase"/>
    <property type="match status" value="1"/>
</dbReference>
<dbReference type="PANTHER" id="PTHR11130:SF0">
    <property type="entry name" value="GLUTATHIONE SYNTHETASE"/>
    <property type="match status" value="1"/>
</dbReference>
<evidence type="ECO:0000256" key="14">
    <source>
        <dbReference type="ARBA" id="ARBA00050650"/>
    </source>
</evidence>
<dbReference type="FunFam" id="3.30.1490.50:FF:000001">
    <property type="entry name" value="Glutathione synthetase"/>
    <property type="match status" value="1"/>
</dbReference>
<dbReference type="PANTHER" id="PTHR11130">
    <property type="entry name" value="GLUTATHIONE SYNTHETASE"/>
    <property type="match status" value="1"/>
</dbReference>
<dbReference type="NCBIfam" id="TIGR01986">
    <property type="entry name" value="glut_syn_euk"/>
    <property type="match status" value="1"/>
</dbReference>
<dbReference type="GO" id="GO:0005829">
    <property type="term" value="C:cytosol"/>
    <property type="evidence" value="ECO:0007669"/>
    <property type="project" value="TreeGrafter"/>
</dbReference>
<evidence type="ECO:0000256" key="7">
    <source>
        <dbReference type="ARBA" id="ARBA00022640"/>
    </source>
</evidence>
<dbReference type="GO" id="GO:0005524">
    <property type="term" value="F:ATP binding"/>
    <property type="evidence" value="ECO:0007669"/>
    <property type="project" value="UniProtKB-UniRule"/>
</dbReference>
<dbReference type="SUPFAM" id="SSF52440">
    <property type="entry name" value="PreATP-grasp domain"/>
    <property type="match status" value="1"/>
</dbReference>
<dbReference type="GO" id="GO:0043295">
    <property type="term" value="F:glutathione binding"/>
    <property type="evidence" value="ECO:0007669"/>
    <property type="project" value="UniProtKB-UniRule"/>
</dbReference>
<comment type="catalytic activity">
    <reaction evidence="14 15">
        <text>gamma-L-glutamyl-L-cysteine + glycine + ATP = glutathione + ADP + phosphate + H(+)</text>
        <dbReference type="Rhea" id="RHEA:13557"/>
        <dbReference type="ChEBI" id="CHEBI:15378"/>
        <dbReference type="ChEBI" id="CHEBI:30616"/>
        <dbReference type="ChEBI" id="CHEBI:43474"/>
        <dbReference type="ChEBI" id="CHEBI:57305"/>
        <dbReference type="ChEBI" id="CHEBI:57925"/>
        <dbReference type="ChEBI" id="CHEBI:58173"/>
        <dbReference type="ChEBI" id="CHEBI:456216"/>
        <dbReference type="EC" id="6.3.2.3"/>
    </reaction>
</comment>
<reference evidence="20" key="1">
    <citation type="journal article" date="2013" name="Nat. Biotechnol.">
        <title>Draft genome sequence of chickpea (Cicer arietinum) provides a resource for trait improvement.</title>
        <authorList>
            <person name="Varshney R.K."/>
            <person name="Song C."/>
            <person name="Saxena R.K."/>
            <person name="Azam S."/>
            <person name="Yu S."/>
            <person name="Sharpe A.G."/>
            <person name="Cannon S."/>
            <person name="Baek J."/>
            <person name="Rosen B.D."/>
            <person name="Tar'an B."/>
            <person name="Millan T."/>
            <person name="Zhang X."/>
            <person name="Ramsay L.D."/>
            <person name="Iwata A."/>
            <person name="Wang Y."/>
            <person name="Nelson W."/>
            <person name="Farmer A.D."/>
            <person name="Gaur P.M."/>
            <person name="Soderlund C."/>
            <person name="Penmetsa R.V."/>
            <person name="Xu C."/>
            <person name="Bharti A.K."/>
            <person name="He W."/>
            <person name="Winter P."/>
            <person name="Zhao S."/>
            <person name="Hane J.K."/>
            <person name="Carrasquilla-Garcia N."/>
            <person name="Condie J.A."/>
            <person name="Upadhyaya H.D."/>
            <person name="Luo M.C."/>
            <person name="Thudi M."/>
            <person name="Gowda C.L."/>
            <person name="Singh N.P."/>
            <person name="Lichtenzveig J."/>
            <person name="Gali K.K."/>
            <person name="Rubio J."/>
            <person name="Nadarajan N."/>
            <person name="Dolezel J."/>
            <person name="Bansal K.C."/>
            <person name="Xu X."/>
            <person name="Edwards D."/>
            <person name="Zhang G."/>
            <person name="Kahl G."/>
            <person name="Gil J."/>
            <person name="Singh K.B."/>
            <person name="Datta S.K."/>
            <person name="Jackson S.A."/>
            <person name="Wang J."/>
            <person name="Cook D.R."/>
        </authorList>
    </citation>
    <scope>NUCLEOTIDE SEQUENCE [LARGE SCALE GENOMIC DNA]</scope>
    <source>
        <strain evidence="20">cv. CDC Frontier</strain>
    </source>
</reference>
<keyword evidence="5" id="KW-0150">Chloroplast</keyword>
<evidence type="ECO:0000256" key="8">
    <source>
        <dbReference type="ARBA" id="ARBA00022684"/>
    </source>
</evidence>
<feature type="binding site" evidence="16">
    <location>
        <position position="517"/>
    </location>
    <ligand>
        <name>ATP</name>
        <dbReference type="ChEBI" id="CHEBI:30616"/>
    </ligand>
</feature>
<feature type="binding site" evidence="18">
    <location>
        <begin position="275"/>
        <end position="277"/>
    </location>
    <ligand>
        <name>substrate</name>
    </ligand>
</feature>
<dbReference type="Pfam" id="PF03199">
    <property type="entry name" value="GSH_synthase"/>
    <property type="match status" value="1"/>
</dbReference>
<feature type="binding site" evidence="18">
    <location>
        <begin position="329"/>
        <end position="332"/>
    </location>
    <ligand>
        <name>substrate</name>
    </ligand>
</feature>
<feature type="binding site" evidence="16">
    <location>
        <position position="509"/>
    </location>
    <ligand>
        <name>substrate</name>
    </ligand>
</feature>
<feature type="binding site" evidence="16">
    <location>
        <begin position="422"/>
        <end position="431"/>
    </location>
    <ligand>
        <name>ATP</name>
        <dbReference type="ChEBI" id="CHEBI:30616"/>
    </ligand>
</feature>
<feature type="binding site" evidence="18">
    <location>
        <begin position="520"/>
        <end position="521"/>
    </location>
    <ligand>
        <name>substrate</name>
    </ligand>
</feature>
<evidence type="ECO:0000259" key="19">
    <source>
        <dbReference type="Pfam" id="PF03199"/>
    </source>
</evidence>
<comment type="subcellular location">
    <subcellularLocation>
        <location evidence="1">Plastid</location>
        <location evidence="1">Chloroplast</location>
    </subcellularLocation>
</comment>
<dbReference type="InterPro" id="IPR014709">
    <property type="entry name" value="Glutathione_synthase_C_euk"/>
</dbReference>
<keyword evidence="12 15" id="KW-0460">Magnesium</keyword>
<dbReference type="PaxDb" id="3827-XP_004494642.1"/>
<feature type="binding site" evidence="16">
    <location>
        <position position="368"/>
    </location>
    <ligand>
        <name>ATP</name>
        <dbReference type="ChEBI" id="CHEBI:30616"/>
    </ligand>
</feature>
<dbReference type="CDD" id="cd00228">
    <property type="entry name" value="eu-GS"/>
    <property type="match status" value="1"/>
</dbReference>
<dbReference type="Gene3D" id="3.30.470.20">
    <property type="entry name" value="ATP-grasp fold, B domain"/>
    <property type="match status" value="1"/>
</dbReference>
<dbReference type="GO" id="GO:0004363">
    <property type="term" value="F:glutathione synthase activity"/>
    <property type="evidence" value="ECO:0007669"/>
    <property type="project" value="UniProtKB-UniRule"/>
</dbReference>
<dbReference type="InterPro" id="IPR037013">
    <property type="entry name" value="GSH-S_sub-bd_sf"/>
</dbReference>
<dbReference type="Gene3D" id="3.40.50.1760">
    <property type="entry name" value="Glutathione synthase, substrate-binding domain superfamily, eukaryotic"/>
    <property type="match status" value="1"/>
</dbReference>
<keyword evidence="6 15" id="KW-0436">Ligase</keyword>
<evidence type="ECO:0000256" key="10">
    <source>
        <dbReference type="ARBA" id="ARBA00022741"/>
    </source>
</evidence>
<evidence type="ECO:0000256" key="18">
    <source>
        <dbReference type="PIRSR" id="PIRSR001558-3"/>
    </source>
</evidence>
<evidence type="ECO:0000256" key="6">
    <source>
        <dbReference type="ARBA" id="ARBA00022598"/>
    </source>
</evidence>
<dbReference type="InterPro" id="IPR014049">
    <property type="entry name" value="Glutathione_synthase_N_euk"/>
</dbReference>
<feature type="binding site" evidence="16">
    <location>
        <position position="281"/>
    </location>
    <ligand>
        <name>substrate</name>
    </ligand>
</feature>